<dbReference type="STRING" id="47427.A0A2H3E749"/>
<reference evidence="2" key="1">
    <citation type="journal article" date="2017" name="Nat. Ecol. Evol.">
        <title>Genome expansion and lineage-specific genetic innovations in the forest pathogenic fungi Armillaria.</title>
        <authorList>
            <person name="Sipos G."/>
            <person name="Prasanna A.N."/>
            <person name="Walter M.C."/>
            <person name="O'Connor E."/>
            <person name="Balint B."/>
            <person name="Krizsan K."/>
            <person name="Kiss B."/>
            <person name="Hess J."/>
            <person name="Varga T."/>
            <person name="Slot J."/>
            <person name="Riley R."/>
            <person name="Boka B."/>
            <person name="Rigling D."/>
            <person name="Barry K."/>
            <person name="Lee J."/>
            <person name="Mihaltcheva S."/>
            <person name="LaButti K."/>
            <person name="Lipzen A."/>
            <person name="Waldron R."/>
            <person name="Moloney N.M."/>
            <person name="Sperisen C."/>
            <person name="Kredics L."/>
            <person name="Vagvoelgyi C."/>
            <person name="Patrignani A."/>
            <person name="Fitzpatrick D."/>
            <person name="Nagy I."/>
            <person name="Doyle S."/>
            <person name="Anderson J.B."/>
            <person name="Grigoriev I.V."/>
            <person name="Gueldener U."/>
            <person name="Muensterkoetter M."/>
            <person name="Nagy L.G."/>
        </authorList>
    </citation>
    <scope>NUCLEOTIDE SEQUENCE [LARGE SCALE GENOMIC DNA]</scope>
    <source>
        <strain evidence="2">Ar21-2</strain>
    </source>
</reference>
<dbReference type="Proteomes" id="UP000217790">
    <property type="component" value="Unassembled WGS sequence"/>
</dbReference>
<dbReference type="SUPFAM" id="SSF52833">
    <property type="entry name" value="Thioredoxin-like"/>
    <property type="match status" value="1"/>
</dbReference>
<dbReference type="AlphaFoldDB" id="A0A2H3E749"/>
<dbReference type="Gene3D" id="3.40.30.10">
    <property type="entry name" value="Glutaredoxin"/>
    <property type="match status" value="1"/>
</dbReference>
<organism evidence="1 2">
    <name type="scientific">Armillaria gallica</name>
    <name type="common">Bulbous honey fungus</name>
    <name type="synonym">Armillaria bulbosa</name>
    <dbReference type="NCBI Taxonomy" id="47427"/>
    <lineage>
        <taxon>Eukaryota</taxon>
        <taxon>Fungi</taxon>
        <taxon>Dikarya</taxon>
        <taxon>Basidiomycota</taxon>
        <taxon>Agaricomycotina</taxon>
        <taxon>Agaricomycetes</taxon>
        <taxon>Agaricomycetidae</taxon>
        <taxon>Agaricales</taxon>
        <taxon>Marasmiineae</taxon>
        <taxon>Physalacriaceae</taxon>
        <taxon>Armillaria</taxon>
    </lineage>
</organism>
<gene>
    <name evidence="1" type="ORF">ARMGADRAFT_1011321</name>
</gene>
<dbReference type="EMBL" id="KZ293652">
    <property type="protein sequence ID" value="PBK95486.1"/>
    <property type="molecule type" value="Genomic_DNA"/>
</dbReference>
<protein>
    <submittedName>
        <fullName evidence="1">Uncharacterized protein</fullName>
    </submittedName>
</protein>
<dbReference type="OrthoDB" id="423313at2759"/>
<evidence type="ECO:0000313" key="2">
    <source>
        <dbReference type="Proteomes" id="UP000217790"/>
    </source>
</evidence>
<dbReference type="InParanoid" id="A0A2H3E749"/>
<name>A0A2H3E749_ARMGA</name>
<proteinExistence type="predicted"/>
<accession>A0A2H3E749</accession>
<evidence type="ECO:0000313" key="1">
    <source>
        <dbReference type="EMBL" id="PBK95486.1"/>
    </source>
</evidence>
<sequence length="144" mass="16174">MHVLRTWPANLKLYLNCRFLGIDVGFWLIPANQDSRIILCPKFRLPGDGKSCSTRCLFREESLLRRGRFERCVISFSVPCSYSFFLTNDSIQLKSLLTRLTSHSTFPNVILRGNSIGGGDDLAKLHTEGKLKGILEEAGVKVKG</sequence>
<dbReference type="PROSITE" id="PS51354">
    <property type="entry name" value="GLUTAREDOXIN_2"/>
    <property type="match status" value="1"/>
</dbReference>
<keyword evidence="2" id="KW-1185">Reference proteome</keyword>
<dbReference type="InterPro" id="IPR036249">
    <property type="entry name" value="Thioredoxin-like_sf"/>
</dbReference>